<organism evidence="3 4">
    <name type="scientific">Globodera pallida</name>
    <name type="common">Potato cyst nematode worm</name>
    <name type="synonym">Heterodera pallida</name>
    <dbReference type="NCBI Taxonomy" id="36090"/>
    <lineage>
        <taxon>Eukaryota</taxon>
        <taxon>Metazoa</taxon>
        <taxon>Ecdysozoa</taxon>
        <taxon>Nematoda</taxon>
        <taxon>Chromadorea</taxon>
        <taxon>Rhabditida</taxon>
        <taxon>Tylenchina</taxon>
        <taxon>Tylenchomorpha</taxon>
        <taxon>Tylenchoidea</taxon>
        <taxon>Heteroderidae</taxon>
        <taxon>Heteroderinae</taxon>
        <taxon>Globodera</taxon>
    </lineage>
</organism>
<evidence type="ECO:0000313" key="4">
    <source>
        <dbReference type="WBParaSite" id="GPLIN_000756400"/>
    </source>
</evidence>
<accession>A0A183C3X0</accession>
<dbReference type="InterPro" id="IPR044736">
    <property type="entry name" value="Gid1/RanBPM/SPLA_SPRY"/>
</dbReference>
<evidence type="ECO:0000259" key="2">
    <source>
        <dbReference type="PROSITE" id="PS50188"/>
    </source>
</evidence>
<dbReference type="CDD" id="cd12885">
    <property type="entry name" value="SPRY_RanBP_like"/>
    <property type="match status" value="1"/>
</dbReference>
<evidence type="ECO:0000256" key="1">
    <source>
        <dbReference type="SAM" id="Coils"/>
    </source>
</evidence>
<dbReference type="WBParaSite" id="GPLIN_000756400">
    <property type="protein sequence ID" value="GPLIN_000756400"/>
    <property type="gene ID" value="GPLIN_000756400"/>
</dbReference>
<proteinExistence type="predicted"/>
<dbReference type="InterPro" id="IPR013320">
    <property type="entry name" value="ConA-like_dom_sf"/>
</dbReference>
<dbReference type="Pfam" id="PF00622">
    <property type="entry name" value="SPRY"/>
    <property type="match status" value="1"/>
</dbReference>
<name>A0A183C3X0_GLOPA</name>
<protein>
    <submittedName>
        <fullName evidence="4">B30.2/SPRY domain-containing protein</fullName>
    </submittedName>
</protein>
<sequence length="176" mass="19746">MEQKQKEELQRKMDESLKSVQTMVVAKLGEQKQSNANKFAELEEQEQSNVNKFAELEECQNQQQQNIDALTEAQKRNGTYGYGDWGTFWGHEVEGCLHTDSGSPWILGKPTFGIGDVVGCGVNLATRQIIYTKNGKCLDTANLFVTIAADLFPCVTLSYSSDKIEANFGPNFKYKF</sequence>
<reference evidence="3" key="1">
    <citation type="submission" date="2014-05" db="EMBL/GenBank/DDBJ databases">
        <title>The genome and life-stage specific transcriptomes of Globodera pallida elucidate key aspects of plant parasitism by a cyst nematode.</title>
        <authorList>
            <person name="Cotton J.A."/>
            <person name="Lilley C.J."/>
            <person name="Jones L.M."/>
            <person name="Kikuchi T."/>
            <person name="Reid A.J."/>
            <person name="Thorpe P."/>
            <person name="Tsai I.J."/>
            <person name="Beasley H."/>
            <person name="Blok V."/>
            <person name="Cock P.J.A."/>
            <person name="Van den Akker S.E."/>
            <person name="Holroyd N."/>
            <person name="Hunt M."/>
            <person name="Mantelin S."/>
            <person name="Naghra H."/>
            <person name="Pain A."/>
            <person name="Palomares-Rius J.E."/>
            <person name="Zarowiecki M."/>
            <person name="Berriman M."/>
            <person name="Jones J.T."/>
            <person name="Urwin P.E."/>
        </authorList>
    </citation>
    <scope>NUCLEOTIDE SEQUENCE [LARGE SCALE GENOMIC DNA]</scope>
    <source>
        <strain evidence="3">Lindley</strain>
    </source>
</reference>
<dbReference type="InterPro" id="IPR001870">
    <property type="entry name" value="B30.2/SPRY"/>
</dbReference>
<feature type="coiled-coil region" evidence="1">
    <location>
        <begin position="25"/>
        <end position="76"/>
    </location>
</feature>
<keyword evidence="3" id="KW-1185">Reference proteome</keyword>
<dbReference type="Proteomes" id="UP000050741">
    <property type="component" value="Unassembled WGS sequence"/>
</dbReference>
<dbReference type="PROSITE" id="PS50188">
    <property type="entry name" value="B302_SPRY"/>
    <property type="match status" value="1"/>
</dbReference>
<dbReference type="SUPFAM" id="SSF49899">
    <property type="entry name" value="Concanavalin A-like lectins/glucanases"/>
    <property type="match status" value="1"/>
</dbReference>
<reference evidence="4" key="2">
    <citation type="submission" date="2016-06" db="UniProtKB">
        <authorList>
            <consortium name="WormBaseParasite"/>
        </authorList>
    </citation>
    <scope>IDENTIFICATION</scope>
</reference>
<dbReference type="AlphaFoldDB" id="A0A183C3X0"/>
<dbReference type="InterPro" id="IPR003877">
    <property type="entry name" value="SPRY_dom"/>
</dbReference>
<dbReference type="InterPro" id="IPR043136">
    <property type="entry name" value="B30.2/SPRY_sf"/>
</dbReference>
<dbReference type="Gene3D" id="2.60.120.920">
    <property type="match status" value="1"/>
</dbReference>
<keyword evidence="1" id="KW-0175">Coiled coil</keyword>
<evidence type="ECO:0000313" key="3">
    <source>
        <dbReference type="Proteomes" id="UP000050741"/>
    </source>
</evidence>
<feature type="domain" description="B30.2/SPRY" evidence="2">
    <location>
        <begin position="1"/>
        <end position="173"/>
    </location>
</feature>